<evidence type="ECO:0000256" key="2">
    <source>
        <dbReference type="ARBA" id="ARBA00012438"/>
    </source>
</evidence>
<accession>A0A6G4U8V6</accession>
<keyword evidence="5" id="KW-0547">Nucleotide-binding</keyword>
<evidence type="ECO:0000256" key="8">
    <source>
        <dbReference type="ARBA" id="ARBA00023012"/>
    </source>
</evidence>
<feature type="domain" description="Signal transduction histidine kinase subgroup 3 dimerisation and phosphoacceptor" evidence="12">
    <location>
        <begin position="221"/>
        <end position="286"/>
    </location>
</feature>
<keyword evidence="7" id="KW-0067">ATP-binding</keyword>
<feature type="transmembrane region" description="Helical" evidence="10">
    <location>
        <begin position="112"/>
        <end position="137"/>
    </location>
</feature>
<dbReference type="GO" id="GO:0005524">
    <property type="term" value="F:ATP binding"/>
    <property type="evidence" value="ECO:0007669"/>
    <property type="project" value="UniProtKB-KW"/>
</dbReference>
<evidence type="ECO:0000313" key="13">
    <source>
        <dbReference type="EMBL" id="NGN67737.1"/>
    </source>
</evidence>
<dbReference type="SUPFAM" id="SSF55874">
    <property type="entry name" value="ATPase domain of HSP90 chaperone/DNA topoisomerase II/histidine kinase"/>
    <property type="match status" value="1"/>
</dbReference>
<dbReference type="InterPro" id="IPR003594">
    <property type="entry name" value="HATPase_dom"/>
</dbReference>
<dbReference type="Pfam" id="PF07730">
    <property type="entry name" value="HisKA_3"/>
    <property type="match status" value="1"/>
</dbReference>
<keyword evidence="6 13" id="KW-0418">Kinase</keyword>
<evidence type="ECO:0000256" key="6">
    <source>
        <dbReference type="ARBA" id="ARBA00022777"/>
    </source>
</evidence>
<evidence type="ECO:0000259" key="11">
    <source>
        <dbReference type="Pfam" id="PF02518"/>
    </source>
</evidence>
<dbReference type="GO" id="GO:0046983">
    <property type="term" value="F:protein dimerization activity"/>
    <property type="evidence" value="ECO:0007669"/>
    <property type="project" value="InterPro"/>
</dbReference>
<keyword evidence="8" id="KW-0902">Two-component regulatory system</keyword>
<feature type="transmembrane region" description="Helical" evidence="10">
    <location>
        <begin position="144"/>
        <end position="163"/>
    </location>
</feature>
<dbReference type="AlphaFoldDB" id="A0A6G4U8V6"/>
<keyword evidence="10" id="KW-0472">Membrane</keyword>
<evidence type="ECO:0000256" key="5">
    <source>
        <dbReference type="ARBA" id="ARBA00022741"/>
    </source>
</evidence>
<dbReference type="CDD" id="cd16917">
    <property type="entry name" value="HATPase_UhpB-NarQ-NarX-like"/>
    <property type="match status" value="1"/>
</dbReference>
<keyword evidence="14" id="KW-1185">Reference proteome</keyword>
<dbReference type="RefSeq" id="WP_165241045.1">
    <property type="nucleotide sequence ID" value="NZ_JAAKZV010000160.1"/>
</dbReference>
<keyword evidence="3" id="KW-0597">Phosphoprotein</keyword>
<organism evidence="13 14">
    <name type="scientific">Streptomyces coryli</name>
    <dbReference type="NCBI Taxonomy" id="1128680"/>
    <lineage>
        <taxon>Bacteria</taxon>
        <taxon>Bacillati</taxon>
        <taxon>Actinomycetota</taxon>
        <taxon>Actinomycetes</taxon>
        <taxon>Kitasatosporales</taxon>
        <taxon>Streptomycetaceae</taxon>
        <taxon>Streptomyces</taxon>
    </lineage>
</organism>
<evidence type="ECO:0000256" key="7">
    <source>
        <dbReference type="ARBA" id="ARBA00022840"/>
    </source>
</evidence>
<keyword evidence="10" id="KW-0812">Transmembrane</keyword>
<feature type="domain" description="Histidine kinase/HSP90-like ATPase" evidence="11">
    <location>
        <begin position="334"/>
        <end position="420"/>
    </location>
</feature>
<protein>
    <recommendedName>
        <fullName evidence="2">histidine kinase</fullName>
        <ecNumber evidence="2">2.7.13.3</ecNumber>
    </recommendedName>
</protein>
<dbReference type="Gene3D" id="3.30.565.10">
    <property type="entry name" value="Histidine kinase-like ATPase, C-terminal domain"/>
    <property type="match status" value="1"/>
</dbReference>
<comment type="caution">
    <text evidence="13">The sequence shown here is derived from an EMBL/GenBank/DDBJ whole genome shotgun (WGS) entry which is preliminary data.</text>
</comment>
<dbReference type="InterPro" id="IPR036890">
    <property type="entry name" value="HATPase_C_sf"/>
</dbReference>
<dbReference type="InterPro" id="IPR050482">
    <property type="entry name" value="Sensor_HK_TwoCompSys"/>
</dbReference>
<dbReference type="GO" id="GO:0016020">
    <property type="term" value="C:membrane"/>
    <property type="evidence" value="ECO:0007669"/>
    <property type="project" value="InterPro"/>
</dbReference>
<sequence length="438" mass="46256">MKRPVAPWTGHDEDGGGTPRAMPRWLAQAPTDRLPWRTTLFLTLFMVAGTKGAAGGFEGGPGRGYPGREVASDLERVAPNGWAYALVIATGLLLLFRYRYPPVALFGTTTAVLGYLAAGYVYGPVFIGPAVAVFAAIAAGHRRLGWSAVAAFALGQTLTHLLYEHLPPSDDAAPSWGQLLFAAAWIAAVVAGGELLRSRREQWAQQRAERAAAQRRRADEERLRIARELHDVLAHSISVINVQAGVGLALLDQHPEKAREALTTIKGASKEALGEVRQVLEALRTPGGSAPRTPAPGLARLRELTDQAASAGLTVDVTTEGKRRDVPPAADLAAFRIVQEALTNIVRHSGSRTARVLVSYDPGELRLRIDDDGPATAGGETGGGNGLVGMRERAAALGGTVDAGPRPDGGFRVLARLPLSEGGTARLAEATDGKEGLK</sequence>
<keyword evidence="10" id="KW-1133">Transmembrane helix</keyword>
<evidence type="ECO:0000256" key="4">
    <source>
        <dbReference type="ARBA" id="ARBA00022679"/>
    </source>
</evidence>
<evidence type="ECO:0000313" key="14">
    <source>
        <dbReference type="Proteomes" id="UP000481583"/>
    </source>
</evidence>
<evidence type="ECO:0000256" key="3">
    <source>
        <dbReference type="ARBA" id="ARBA00022553"/>
    </source>
</evidence>
<gene>
    <name evidence="13" type="ORF">G5C51_28035</name>
</gene>
<evidence type="ECO:0000256" key="9">
    <source>
        <dbReference type="SAM" id="MobiDB-lite"/>
    </source>
</evidence>
<evidence type="ECO:0000256" key="1">
    <source>
        <dbReference type="ARBA" id="ARBA00000085"/>
    </source>
</evidence>
<dbReference type="Proteomes" id="UP000481583">
    <property type="component" value="Unassembled WGS sequence"/>
</dbReference>
<dbReference type="Gene3D" id="1.20.5.1930">
    <property type="match status" value="1"/>
</dbReference>
<dbReference type="EC" id="2.7.13.3" evidence="2"/>
<dbReference type="Pfam" id="PF02518">
    <property type="entry name" value="HATPase_c"/>
    <property type="match status" value="1"/>
</dbReference>
<feature type="transmembrane region" description="Helical" evidence="10">
    <location>
        <begin position="175"/>
        <end position="196"/>
    </location>
</feature>
<proteinExistence type="predicted"/>
<keyword evidence="4" id="KW-0808">Transferase</keyword>
<reference evidence="13 14" key="1">
    <citation type="submission" date="2020-02" db="EMBL/GenBank/DDBJ databases">
        <title>Whole-genome analyses of novel actinobacteria.</title>
        <authorList>
            <person name="Sahin N."/>
        </authorList>
    </citation>
    <scope>NUCLEOTIDE SEQUENCE [LARGE SCALE GENOMIC DNA]</scope>
    <source>
        <strain evidence="13 14">A7024</strain>
    </source>
</reference>
<dbReference type="PANTHER" id="PTHR24421:SF10">
    <property type="entry name" value="NITRATE_NITRITE SENSOR PROTEIN NARQ"/>
    <property type="match status" value="1"/>
</dbReference>
<evidence type="ECO:0000256" key="10">
    <source>
        <dbReference type="SAM" id="Phobius"/>
    </source>
</evidence>
<dbReference type="PANTHER" id="PTHR24421">
    <property type="entry name" value="NITRATE/NITRITE SENSOR PROTEIN NARX-RELATED"/>
    <property type="match status" value="1"/>
</dbReference>
<dbReference type="GO" id="GO:0000155">
    <property type="term" value="F:phosphorelay sensor kinase activity"/>
    <property type="evidence" value="ECO:0007669"/>
    <property type="project" value="InterPro"/>
</dbReference>
<comment type="catalytic activity">
    <reaction evidence="1">
        <text>ATP + protein L-histidine = ADP + protein N-phospho-L-histidine.</text>
        <dbReference type="EC" id="2.7.13.3"/>
    </reaction>
</comment>
<dbReference type="InterPro" id="IPR011712">
    <property type="entry name" value="Sig_transdc_His_kin_sub3_dim/P"/>
</dbReference>
<dbReference type="EMBL" id="JAAKZV010000160">
    <property type="protein sequence ID" value="NGN67737.1"/>
    <property type="molecule type" value="Genomic_DNA"/>
</dbReference>
<evidence type="ECO:0000259" key="12">
    <source>
        <dbReference type="Pfam" id="PF07730"/>
    </source>
</evidence>
<feature type="region of interest" description="Disordered" evidence="9">
    <location>
        <begin position="1"/>
        <end position="21"/>
    </location>
</feature>
<feature type="transmembrane region" description="Helical" evidence="10">
    <location>
        <begin position="82"/>
        <end position="100"/>
    </location>
</feature>
<name>A0A6G4U8V6_9ACTN</name>